<dbReference type="OrthoDB" id="40902at2759"/>
<dbReference type="SMART" id="SM00220">
    <property type="entry name" value="S_TKc"/>
    <property type="match status" value="1"/>
</dbReference>
<dbReference type="GO" id="GO:0004672">
    <property type="term" value="F:protein kinase activity"/>
    <property type="evidence" value="ECO:0007669"/>
    <property type="project" value="InterPro"/>
</dbReference>
<dbReference type="STRING" id="45286.A0A109UYB6"/>
<evidence type="ECO:0000256" key="3">
    <source>
        <dbReference type="PROSITE-ProRule" id="PRU10141"/>
    </source>
</evidence>
<dbReference type="PANTHER" id="PTHR24347">
    <property type="entry name" value="SERINE/THREONINE-PROTEIN KINASE"/>
    <property type="match status" value="1"/>
</dbReference>
<dbReference type="EMBL" id="CP014243">
    <property type="protein sequence ID" value="AMD19848.1"/>
    <property type="molecule type" value="Genomic_DNA"/>
</dbReference>
<evidence type="ECO:0000256" key="2">
    <source>
        <dbReference type="ARBA" id="ARBA00022840"/>
    </source>
</evidence>
<dbReference type="AlphaFoldDB" id="A0A109UYB6"/>
<dbReference type="InterPro" id="IPR008271">
    <property type="entry name" value="Ser/Thr_kinase_AS"/>
</dbReference>
<reference evidence="5 6" key="1">
    <citation type="submission" date="2016-01" db="EMBL/GenBank/DDBJ databases">
        <title>Genome sequence of the yeast Holleya sinecauda.</title>
        <authorList>
            <person name="Dietrich F.S."/>
        </authorList>
    </citation>
    <scope>NUCLEOTIDE SEQUENCE [LARGE SCALE GENOMIC DNA]</scope>
    <source>
        <strain evidence="5 6">ATCC 58844</strain>
    </source>
</reference>
<dbReference type="GeneID" id="28723065"/>
<dbReference type="PROSITE" id="PS00107">
    <property type="entry name" value="PROTEIN_KINASE_ATP"/>
    <property type="match status" value="1"/>
</dbReference>
<dbReference type="Pfam" id="PF00069">
    <property type="entry name" value="Pkinase"/>
    <property type="match status" value="1"/>
</dbReference>
<dbReference type="PROSITE" id="PS50011">
    <property type="entry name" value="PROTEIN_KINASE_DOM"/>
    <property type="match status" value="1"/>
</dbReference>
<keyword evidence="1 3" id="KW-0547">Nucleotide-binding</keyword>
<evidence type="ECO:0000259" key="4">
    <source>
        <dbReference type="PROSITE" id="PS50011"/>
    </source>
</evidence>
<feature type="domain" description="Protein kinase" evidence="4">
    <location>
        <begin position="29"/>
        <end position="341"/>
    </location>
</feature>
<dbReference type="Gene3D" id="3.30.200.20">
    <property type="entry name" value="Phosphorylase Kinase, domain 1"/>
    <property type="match status" value="1"/>
</dbReference>
<protein>
    <submittedName>
        <fullName evidence="5">HCL303Cp</fullName>
    </submittedName>
</protein>
<evidence type="ECO:0000313" key="6">
    <source>
        <dbReference type="Proteomes" id="UP000243052"/>
    </source>
</evidence>
<organism evidence="5 6">
    <name type="scientific">Eremothecium sinecaudum</name>
    <dbReference type="NCBI Taxonomy" id="45286"/>
    <lineage>
        <taxon>Eukaryota</taxon>
        <taxon>Fungi</taxon>
        <taxon>Dikarya</taxon>
        <taxon>Ascomycota</taxon>
        <taxon>Saccharomycotina</taxon>
        <taxon>Saccharomycetes</taxon>
        <taxon>Saccharomycetales</taxon>
        <taxon>Saccharomycetaceae</taxon>
        <taxon>Eremothecium</taxon>
    </lineage>
</organism>
<name>A0A109UYB6_9SACH</name>
<dbReference type="InterPro" id="IPR011009">
    <property type="entry name" value="Kinase-like_dom_sf"/>
</dbReference>
<feature type="binding site" evidence="3">
    <location>
        <position position="63"/>
    </location>
    <ligand>
        <name>ATP</name>
        <dbReference type="ChEBI" id="CHEBI:30616"/>
    </ligand>
</feature>
<dbReference type="Proteomes" id="UP000243052">
    <property type="component" value="Chromosome iii"/>
</dbReference>
<dbReference type="InterPro" id="IPR017441">
    <property type="entry name" value="Protein_kinase_ATP_BS"/>
</dbReference>
<accession>A0A109UYB6</accession>
<evidence type="ECO:0000256" key="1">
    <source>
        <dbReference type="ARBA" id="ARBA00022741"/>
    </source>
</evidence>
<dbReference type="GO" id="GO:0005524">
    <property type="term" value="F:ATP binding"/>
    <property type="evidence" value="ECO:0007669"/>
    <property type="project" value="UniProtKB-UniRule"/>
</dbReference>
<sequence>MAASPKVSAVWPALDSTLDQTPRSKCKYVTSRSQLGDGNFSVVKECMNVHTRVRYAMKLVPKKLVRGRLQLIQREVSILKHVSEQLHMLENRSSEESTGGNIDRQGTFDGHHHVLQLFDYFETRDNIILVTQLCKQGDLYDMIINAGSLDVERQVKPYTACLLSALNFLHNNGILHRDIKAENILFRLRDQAPPEGSGYDVSAHDLIVADFGLAVRMEDTSTLKEYVGTLSYLAPEVVRCKNIQHVSPAEADKIRPYGPGIDIWALGVLCYFMMGGYMPFDCEDDAETTECILQGDYYVDEEAHANAIVEYKNCWDFIQRCFTSNDAIRPSAQDLMGHIFVREYFQSVAAKDFSYIPLIERSKSSNSLHNLGPPSRSPLVSTEFSFIEQSPISRSSSREKNLSKLKDTLRKTLSMTSIEPKNNIRLRFIQPSLAQNQHRKNSTFVMEPEPPSQSLMNGCFSITPESHSNFNVTPAISRKSSGNNILELARPMFLNALSPQTATNFTPVVAKMESGRGRTTAFQVGDEDDI</sequence>
<proteinExistence type="predicted"/>
<dbReference type="InterPro" id="IPR000719">
    <property type="entry name" value="Prot_kinase_dom"/>
</dbReference>
<evidence type="ECO:0000313" key="5">
    <source>
        <dbReference type="EMBL" id="AMD19848.1"/>
    </source>
</evidence>
<dbReference type="PROSITE" id="PS00108">
    <property type="entry name" value="PROTEIN_KINASE_ST"/>
    <property type="match status" value="1"/>
</dbReference>
<keyword evidence="6" id="KW-1185">Reference proteome</keyword>
<dbReference type="RefSeq" id="XP_017986844.1">
    <property type="nucleotide sequence ID" value="XM_018131268.1"/>
</dbReference>
<gene>
    <name evidence="5" type="ORF">AW171_hschr31701</name>
</gene>
<dbReference type="Gene3D" id="1.10.510.10">
    <property type="entry name" value="Transferase(Phosphotransferase) domain 1"/>
    <property type="match status" value="1"/>
</dbReference>
<keyword evidence="2 3" id="KW-0067">ATP-binding</keyword>
<dbReference type="SUPFAM" id="SSF56112">
    <property type="entry name" value="Protein kinase-like (PK-like)"/>
    <property type="match status" value="1"/>
</dbReference>